<evidence type="ECO:0000256" key="1">
    <source>
        <dbReference type="ARBA" id="ARBA00009717"/>
    </source>
</evidence>
<organism evidence="5 6">
    <name type="scientific">Rhodanobacter ginsengisoli</name>
    <dbReference type="NCBI Taxonomy" id="418646"/>
    <lineage>
        <taxon>Bacteria</taxon>
        <taxon>Pseudomonadati</taxon>
        <taxon>Pseudomonadota</taxon>
        <taxon>Gammaproteobacteria</taxon>
        <taxon>Lysobacterales</taxon>
        <taxon>Rhodanobacteraceae</taxon>
        <taxon>Rhodanobacter</taxon>
    </lineage>
</organism>
<reference evidence="6" key="1">
    <citation type="journal article" date="2019" name="Int. J. Syst. Evol. Microbiol.">
        <title>The Global Catalogue of Microorganisms (GCM) 10K type strain sequencing project: providing services to taxonomists for standard genome sequencing and annotation.</title>
        <authorList>
            <consortium name="The Broad Institute Genomics Platform"/>
            <consortium name="The Broad Institute Genome Sequencing Center for Infectious Disease"/>
            <person name="Wu L."/>
            <person name="Ma J."/>
        </authorList>
    </citation>
    <scope>NUCLEOTIDE SEQUENCE [LARGE SCALE GENOMIC DNA]</scope>
    <source>
        <strain evidence="6">CGMCC 1.16619</strain>
    </source>
</reference>
<dbReference type="InterPro" id="IPR007312">
    <property type="entry name" value="Phosphoesterase"/>
</dbReference>
<evidence type="ECO:0000256" key="4">
    <source>
        <dbReference type="SAM" id="MobiDB-lite"/>
    </source>
</evidence>
<evidence type="ECO:0000256" key="2">
    <source>
        <dbReference type="ARBA" id="ARBA00012018"/>
    </source>
</evidence>
<dbReference type="PROSITE" id="PS51318">
    <property type="entry name" value="TAT"/>
    <property type="match status" value="1"/>
</dbReference>
<evidence type="ECO:0000256" key="3">
    <source>
        <dbReference type="ARBA" id="ARBA00022801"/>
    </source>
</evidence>
<dbReference type="InterPro" id="IPR006311">
    <property type="entry name" value="TAT_signal"/>
</dbReference>
<dbReference type="PANTHER" id="PTHR31956">
    <property type="entry name" value="NON-SPECIFIC PHOSPHOLIPASE C4-RELATED"/>
    <property type="match status" value="1"/>
</dbReference>
<dbReference type="InterPro" id="IPR017768">
    <property type="entry name" value="AcpA"/>
</dbReference>
<evidence type="ECO:0000313" key="5">
    <source>
        <dbReference type="EMBL" id="MFC5524370.1"/>
    </source>
</evidence>
<dbReference type="InterPro" id="IPR017850">
    <property type="entry name" value="Alkaline_phosphatase_core_sf"/>
</dbReference>
<feature type="region of interest" description="Disordered" evidence="4">
    <location>
        <begin position="1"/>
        <end position="22"/>
    </location>
</feature>
<proteinExistence type="inferred from homology"/>
<dbReference type="EMBL" id="JBHSNF010000001">
    <property type="protein sequence ID" value="MFC5524370.1"/>
    <property type="molecule type" value="Genomic_DNA"/>
</dbReference>
<gene>
    <name evidence="5" type="primary">acpA</name>
    <name evidence="5" type="ORF">ACFPPA_01310</name>
</gene>
<dbReference type="Proteomes" id="UP001596114">
    <property type="component" value="Unassembled WGS sequence"/>
</dbReference>
<accession>A0ABW0QHU5</accession>
<dbReference type="RefSeq" id="WP_377316504.1">
    <property type="nucleotide sequence ID" value="NZ_JBHSNF010000001.1"/>
</dbReference>
<sequence length="568" mass="61088">MTRKPPDPPPVANDPPPADPQRRRLLGGLLLGGAALGIGGCQAASGQRPPPHDTAELPAEAVDALLQEHIRHVVVLYAENRSFNNLFSGFPGLQQPLEALPPERYRQRDRNGEPFTTLPPIWQGLVPHKQVVNHHSYKIGEHDITGLPNAPFALRTPAGEPLPHGVVTRDLVHAFYQNQLQINGGRNDGFVAWGDSGALVMGHYADSAVNLRLWRLAEQYTLCDNFFMGAFGGSFLNHQYLVAAQPPFYPHADQSPAKFGIATTASGGATDVQLKLADDSPASAMQGKAKFATPNTLTPDFHAVNTMGPPYAPGFSQDPHDPALADAANPNTCPPQTHQHIGDLLSAKGIDWAWYAGAWQAALDGHGDGVAGEFPEQPNFQPHHQPLNYFASLAPGTAARRQHLRDGGVGETAGSNHFLADVAAGKLPPVTFYKPQGDLNMHAGYSDVEAGDRHLAGVVHALQGSPQWAQMLVVITVDENGGWWDHVAPPRGDRWGPGTRVPAIVVSPFARRGHVDHTVYDTGSIARFITRRFGLPRLPGLILREQSMIAAGGPPPGDLTAALQFDTR</sequence>
<keyword evidence="3" id="KW-0378">Hydrolase</keyword>
<name>A0ABW0QHU5_9GAMM</name>
<evidence type="ECO:0000313" key="6">
    <source>
        <dbReference type="Proteomes" id="UP001596114"/>
    </source>
</evidence>
<dbReference type="CDD" id="cd16013">
    <property type="entry name" value="AcpA"/>
    <property type="match status" value="1"/>
</dbReference>
<dbReference type="PANTHER" id="PTHR31956:SF1">
    <property type="entry name" value="NON-SPECIFIC PHOSPHOLIPASE C1"/>
    <property type="match status" value="1"/>
</dbReference>
<comment type="caution">
    <text evidence="5">The sequence shown here is derived from an EMBL/GenBank/DDBJ whole genome shotgun (WGS) entry which is preliminary data.</text>
</comment>
<protein>
    <recommendedName>
        <fullName evidence="2">phospholipase C</fullName>
        <ecNumber evidence="2">3.1.4.3</ecNumber>
    </recommendedName>
</protein>
<dbReference type="Gene3D" id="3.40.720.10">
    <property type="entry name" value="Alkaline Phosphatase, subunit A"/>
    <property type="match status" value="2"/>
</dbReference>
<comment type="similarity">
    <text evidence="1">Belongs to the bacterial phospholipase C family.</text>
</comment>
<dbReference type="NCBIfam" id="TIGR03397">
    <property type="entry name" value="acid_phos_Burk"/>
    <property type="match status" value="1"/>
</dbReference>
<dbReference type="EC" id="3.1.4.3" evidence="2"/>
<dbReference type="Pfam" id="PF04185">
    <property type="entry name" value="Phosphoesterase"/>
    <property type="match status" value="1"/>
</dbReference>
<keyword evidence="6" id="KW-1185">Reference proteome</keyword>
<feature type="compositionally biased region" description="Pro residues" evidence="4">
    <location>
        <begin position="7"/>
        <end position="19"/>
    </location>
</feature>
<dbReference type="SUPFAM" id="SSF53649">
    <property type="entry name" value="Alkaline phosphatase-like"/>
    <property type="match status" value="1"/>
</dbReference>